<protein>
    <submittedName>
        <fullName evidence="1">Uncharacterized protein</fullName>
    </submittedName>
</protein>
<proteinExistence type="predicted"/>
<organism evidence="1 2">
    <name type="scientific">Populus alba x Populus x berolinensis</name>
    <dbReference type="NCBI Taxonomy" id="444605"/>
    <lineage>
        <taxon>Eukaryota</taxon>
        <taxon>Viridiplantae</taxon>
        <taxon>Streptophyta</taxon>
        <taxon>Embryophyta</taxon>
        <taxon>Tracheophyta</taxon>
        <taxon>Spermatophyta</taxon>
        <taxon>Magnoliopsida</taxon>
        <taxon>eudicotyledons</taxon>
        <taxon>Gunneridae</taxon>
        <taxon>Pentapetalae</taxon>
        <taxon>rosids</taxon>
        <taxon>fabids</taxon>
        <taxon>Malpighiales</taxon>
        <taxon>Salicaceae</taxon>
        <taxon>Saliceae</taxon>
        <taxon>Populus</taxon>
    </lineage>
</organism>
<dbReference type="EMBL" id="JAQIZT010000001">
    <property type="protein sequence ID" value="KAJ7012021.1"/>
    <property type="molecule type" value="Genomic_DNA"/>
</dbReference>
<dbReference type="Proteomes" id="UP001164929">
    <property type="component" value="Chromosome 1"/>
</dbReference>
<reference evidence="1 2" key="1">
    <citation type="journal article" date="2023" name="Mol. Ecol. Resour.">
        <title>Chromosome-level genome assembly of a triploid poplar Populus alba 'Berolinensis'.</title>
        <authorList>
            <person name="Chen S."/>
            <person name="Yu Y."/>
            <person name="Wang X."/>
            <person name="Wang S."/>
            <person name="Zhang T."/>
            <person name="Zhou Y."/>
            <person name="He R."/>
            <person name="Meng N."/>
            <person name="Wang Y."/>
            <person name="Liu W."/>
            <person name="Liu Z."/>
            <person name="Liu J."/>
            <person name="Guo Q."/>
            <person name="Huang H."/>
            <person name="Sederoff R.R."/>
            <person name="Wang G."/>
            <person name="Qu G."/>
            <person name="Chen S."/>
        </authorList>
    </citation>
    <scope>NUCLEOTIDE SEQUENCE [LARGE SCALE GENOMIC DNA]</scope>
    <source>
        <strain evidence="1">SC-2020</strain>
    </source>
</reference>
<comment type="caution">
    <text evidence="1">The sequence shown here is derived from an EMBL/GenBank/DDBJ whole genome shotgun (WGS) entry which is preliminary data.</text>
</comment>
<sequence>MADPYTSGHIMNTHIAAGTSIQPYFEKMVE</sequence>
<evidence type="ECO:0000313" key="2">
    <source>
        <dbReference type="Proteomes" id="UP001164929"/>
    </source>
</evidence>
<keyword evidence="2" id="KW-1185">Reference proteome</keyword>
<dbReference type="AlphaFoldDB" id="A0AAD6WHI6"/>
<evidence type="ECO:0000313" key="1">
    <source>
        <dbReference type="EMBL" id="KAJ7012021.1"/>
    </source>
</evidence>
<accession>A0AAD6WHI6</accession>
<name>A0AAD6WHI6_9ROSI</name>
<gene>
    <name evidence="1" type="ORF">NC653_002191</name>
</gene>